<dbReference type="InterPro" id="IPR018461">
    <property type="entry name" value="Na/H_Antiport_NhaC-like_C"/>
</dbReference>
<gene>
    <name evidence="8" type="ORF">V3330_15880</name>
</gene>
<evidence type="ECO:0000313" key="8">
    <source>
        <dbReference type="EMBL" id="MEJ8569110.1"/>
    </source>
</evidence>
<feature type="transmembrane region" description="Helical" evidence="6">
    <location>
        <begin position="191"/>
        <end position="213"/>
    </location>
</feature>
<evidence type="ECO:0000256" key="4">
    <source>
        <dbReference type="ARBA" id="ARBA00022989"/>
    </source>
</evidence>
<feature type="domain" description="Na+/H+ antiporter NhaC-like C-terminal" evidence="7">
    <location>
        <begin position="181"/>
        <end position="451"/>
    </location>
</feature>
<organism evidence="8 9">
    <name type="scientific">Elongatibacter sediminis</name>
    <dbReference type="NCBI Taxonomy" id="3119006"/>
    <lineage>
        <taxon>Bacteria</taxon>
        <taxon>Pseudomonadati</taxon>
        <taxon>Pseudomonadota</taxon>
        <taxon>Gammaproteobacteria</taxon>
        <taxon>Chromatiales</taxon>
        <taxon>Wenzhouxiangellaceae</taxon>
        <taxon>Elongatibacter</taxon>
    </lineage>
</organism>
<keyword evidence="4 6" id="KW-1133">Transmembrane helix</keyword>
<feature type="transmembrane region" description="Helical" evidence="6">
    <location>
        <begin position="62"/>
        <end position="84"/>
    </location>
</feature>
<feature type="transmembrane region" description="Helical" evidence="6">
    <location>
        <begin position="433"/>
        <end position="450"/>
    </location>
</feature>
<feature type="transmembrane region" description="Helical" evidence="6">
    <location>
        <begin position="336"/>
        <end position="363"/>
    </location>
</feature>
<accession>A0AAW9RBG1</accession>
<sequence length="451" mass="47856">MDEFGVLSLVPTLVVVGLALWSHRTIESLLAGTIVGLFMVAPADALGLAAEISLSVMQNETVGWVILVCGFMGSLIALFIRTGAVTAFTQAIISRVRTQRGGLLTAWVLGLFLFVDDYLNSIAVGAAMRKVTDSFRTSREMLAYVVDSTAAPVSVIIPISTWAVFFGALLVENGVAAEGEGLKAYIAAIPYMFYAWAAILIVPLAIVGVIPAIGPMKRAEARAATGITVPPGAEHIEAANRSITVKDGVRGHPAEFIVPMVILAASTWYFDYDFLKGIYLTLALYVIMIAVRRTLNVEETYNAVLDGFKTMLEPLAALVAAYLLDEINQRMGLSQFVIDVISPHMTAGMLPAAIFLSMGALSFATGSNWGVFVIVLPIVTTLANALDADMSLVIGATLSASTFGSHACFYTDATVLTAQATGTTPYQHAITQIPYAVIAAAIAAVLYFIVG</sequence>
<feature type="transmembrane region" description="Helical" evidence="6">
    <location>
        <begin position="393"/>
        <end position="413"/>
    </location>
</feature>
<feature type="transmembrane region" description="Helical" evidence="6">
    <location>
        <begin position="369"/>
        <end position="386"/>
    </location>
</feature>
<protein>
    <submittedName>
        <fullName evidence="8">Na+/H+ antiporter NhaC family protein</fullName>
    </submittedName>
</protein>
<dbReference type="RefSeq" id="WP_354696432.1">
    <property type="nucleotide sequence ID" value="NZ_JAZHOG010000011.1"/>
</dbReference>
<dbReference type="PANTHER" id="PTHR43478:SF1">
    <property type="entry name" value="NA+_H+ ANTIPORTER NHAC-LIKE C-TERMINAL DOMAIN-CONTAINING PROTEIN"/>
    <property type="match status" value="1"/>
</dbReference>
<evidence type="ECO:0000256" key="1">
    <source>
        <dbReference type="ARBA" id="ARBA00004651"/>
    </source>
</evidence>
<dbReference type="PANTHER" id="PTHR43478">
    <property type="entry name" value="NA+/H+ ANTIPORTER-RELATED"/>
    <property type="match status" value="1"/>
</dbReference>
<reference evidence="8 9" key="1">
    <citation type="submission" date="2024-02" db="EMBL/GenBank/DDBJ databases">
        <title>A novel Wenzhouxiangellaceae bacterium, isolated from coastal sediments.</title>
        <authorList>
            <person name="Du Z.-J."/>
            <person name="Ye Y.-Q."/>
            <person name="Zhang X.-Y."/>
        </authorList>
    </citation>
    <scope>NUCLEOTIDE SEQUENCE [LARGE SCALE GENOMIC DNA]</scope>
    <source>
        <strain evidence="8 9">CH-27</strain>
    </source>
</reference>
<comment type="caution">
    <text evidence="8">The sequence shown here is derived from an EMBL/GenBank/DDBJ whole genome shotgun (WGS) entry which is preliminary data.</text>
</comment>
<feature type="transmembrane region" description="Helical" evidence="6">
    <location>
        <begin position="104"/>
        <end position="128"/>
    </location>
</feature>
<keyword evidence="2" id="KW-1003">Cell membrane</keyword>
<keyword evidence="9" id="KW-1185">Reference proteome</keyword>
<dbReference type="Pfam" id="PF03553">
    <property type="entry name" value="Na_H_antiporter"/>
    <property type="match status" value="1"/>
</dbReference>
<keyword evidence="3 6" id="KW-0812">Transmembrane</keyword>
<dbReference type="EMBL" id="JAZHOG010000011">
    <property type="protein sequence ID" value="MEJ8569110.1"/>
    <property type="molecule type" value="Genomic_DNA"/>
</dbReference>
<evidence type="ECO:0000256" key="2">
    <source>
        <dbReference type="ARBA" id="ARBA00022475"/>
    </source>
</evidence>
<evidence type="ECO:0000259" key="7">
    <source>
        <dbReference type="Pfam" id="PF03553"/>
    </source>
</evidence>
<evidence type="ECO:0000256" key="5">
    <source>
        <dbReference type="ARBA" id="ARBA00023136"/>
    </source>
</evidence>
<evidence type="ECO:0000256" key="3">
    <source>
        <dbReference type="ARBA" id="ARBA00022692"/>
    </source>
</evidence>
<feature type="transmembrane region" description="Helical" evidence="6">
    <location>
        <begin position="29"/>
        <end position="50"/>
    </location>
</feature>
<evidence type="ECO:0000313" key="9">
    <source>
        <dbReference type="Proteomes" id="UP001359886"/>
    </source>
</evidence>
<dbReference type="AlphaFoldDB" id="A0AAW9RBG1"/>
<feature type="transmembrane region" description="Helical" evidence="6">
    <location>
        <begin position="277"/>
        <end position="295"/>
    </location>
</feature>
<keyword evidence="5 6" id="KW-0472">Membrane</keyword>
<proteinExistence type="predicted"/>
<comment type="subcellular location">
    <subcellularLocation>
        <location evidence="1">Cell membrane</location>
        <topology evidence="1">Multi-pass membrane protein</topology>
    </subcellularLocation>
</comment>
<name>A0AAW9RBG1_9GAMM</name>
<feature type="transmembrane region" description="Helical" evidence="6">
    <location>
        <begin position="149"/>
        <end position="171"/>
    </location>
</feature>
<dbReference type="GO" id="GO:0005886">
    <property type="term" value="C:plasma membrane"/>
    <property type="evidence" value="ECO:0007669"/>
    <property type="project" value="UniProtKB-SubCell"/>
</dbReference>
<evidence type="ECO:0000256" key="6">
    <source>
        <dbReference type="SAM" id="Phobius"/>
    </source>
</evidence>
<dbReference type="Proteomes" id="UP001359886">
    <property type="component" value="Unassembled WGS sequence"/>
</dbReference>